<evidence type="ECO:0000256" key="6">
    <source>
        <dbReference type="SAM" id="Phobius"/>
    </source>
</evidence>
<evidence type="ECO:0000256" key="2">
    <source>
        <dbReference type="ARBA" id="ARBA00022475"/>
    </source>
</evidence>
<comment type="caution">
    <text evidence="7">The sequence shown here is derived from an EMBL/GenBank/DDBJ whole genome shotgun (WGS) entry which is preliminary data.</text>
</comment>
<feature type="transmembrane region" description="Helical" evidence="6">
    <location>
        <begin position="362"/>
        <end position="382"/>
    </location>
</feature>
<evidence type="ECO:0000313" key="7">
    <source>
        <dbReference type="EMBL" id="PSK97016.1"/>
    </source>
</evidence>
<evidence type="ECO:0000256" key="5">
    <source>
        <dbReference type="ARBA" id="ARBA00023136"/>
    </source>
</evidence>
<keyword evidence="8" id="KW-1185">Reference proteome</keyword>
<dbReference type="Pfam" id="PF03631">
    <property type="entry name" value="Virul_fac_BrkB"/>
    <property type="match status" value="1"/>
</dbReference>
<proteinExistence type="predicted"/>
<keyword evidence="5 6" id="KW-0472">Membrane</keyword>
<dbReference type="GO" id="GO:0005886">
    <property type="term" value="C:plasma membrane"/>
    <property type="evidence" value="ECO:0007669"/>
    <property type="project" value="UniProtKB-SubCell"/>
</dbReference>
<feature type="transmembrane region" description="Helical" evidence="6">
    <location>
        <begin position="195"/>
        <end position="222"/>
    </location>
</feature>
<protein>
    <submittedName>
        <fullName evidence="7">Membrane protein</fullName>
    </submittedName>
</protein>
<evidence type="ECO:0000313" key="8">
    <source>
        <dbReference type="Proteomes" id="UP000240542"/>
    </source>
</evidence>
<keyword evidence="3 6" id="KW-0812">Transmembrane</keyword>
<dbReference type="PANTHER" id="PTHR30213">
    <property type="entry name" value="INNER MEMBRANE PROTEIN YHJD"/>
    <property type="match status" value="1"/>
</dbReference>
<reference evidence="7 8" key="1">
    <citation type="submission" date="2018-03" db="EMBL/GenBank/DDBJ databases">
        <title>Genomic Encyclopedia of Archaeal and Bacterial Type Strains, Phase II (KMG-II): from individual species to whole genera.</title>
        <authorList>
            <person name="Goeker M."/>
        </authorList>
    </citation>
    <scope>NUCLEOTIDE SEQUENCE [LARGE SCALE GENOMIC DNA]</scope>
    <source>
        <strain evidence="7 8">DSM 45312</strain>
    </source>
</reference>
<feature type="transmembrane region" description="Helical" evidence="6">
    <location>
        <begin position="54"/>
        <end position="78"/>
    </location>
</feature>
<keyword evidence="4 6" id="KW-1133">Transmembrane helix</keyword>
<dbReference type="OrthoDB" id="4127374at2"/>
<dbReference type="Proteomes" id="UP000240542">
    <property type="component" value="Unassembled WGS sequence"/>
</dbReference>
<sequence length="395" mass="42046">MAAAGRVKDRIRHYGRVAMETYWSMRRRRPWFDHVVRSYERYADRRGDQLAASVTYFAFLSFFPLLALAFSVLGYIAAFDLDARASMEEAIDSVLPGIGAQLPLDEVANARTGAGIIGLLGLLYTGLGAIGALREALHVIWMKSVTDGPNFLVAKLLDVVIVAVLGLGLLGSVALTSVAQAATGWLLAWVGLDGSLVAVGATRLLGLAIAIGVDMAIFLVLFSRLSGSRRPWRLMWRGALLGAVGFEVLKSVGALLIGSTLSNPVYASFAVVVGLLVWINIVMRFVLFSAAWTATWLPVPPPYEGSVPLNVPVTTTRDEPARLGVRDEYGARGAATLPARPTGAMVAASRARARRGARAAALRRWAPAAAAGAGAVALALWLRSRKSRIGAGVIT</sequence>
<comment type="subcellular location">
    <subcellularLocation>
        <location evidence="1">Cell membrane</location>
        <topology evidence="1">Multi-pass membrane protein</topology>
    </subcellularLocation>
</comment>
<dbReference type="AlphaFoldDB" id="A0A2P8DIG0"/>
<dbReference type="PANTHER" id="PTHR30213:SF1">
    <property type="entry name" value="INNER MEMBRANE PROTEIN YHJD"/>
    <property type="match status" value="1"/>
</dbReference>
<evidence type="ECO:0000256" key="3">
    <source>
        <dbReference type="ARBA" id="ARBA00022692"/>
    </source>
</evidence>
<dbReference type="EMBL" id="PYGA01000009">
    <property type="protein sequence ID" value="PSK97016.1"/>
    <property type="molecule type" value="Genomic_DNA"/>
</dbReference>
<accession>A0A2P8DIG0</accession>
<feature type="transmembrane region" description="Helical" evidence="6">
    <location>
        <begin position="153"/>
        <end position="175"/>
    </location>
</feature>
<evidence type="ECO:0000256" key="1">
    <source>
        <dbReference type="ARBA" id="ARBA00004651"/>
    </source>
</evidence>
<dbReference type="RefSeq" id="WP_106583425.1">
    <property type="nucleotide sequence ID" value="NZ_PYGA01000009.1"/>
</dbReference>
<feature type="transmembrane region" description="Helical" evidence="6">
    <location>
        <begin position="112"/>
        <end position="133"/>
    </location>
</feature>
<organism evidence="7 8">
    <name type="scientific">Murinocardiopsis flavida</name>
    <dbReference type="NCBI Taxonomy" id="645275"/>
    <lineage>
        <taxon>Bacteria</taxon>
        <taxon>Bacillati</taxon>
        <taxon>Actinomycetota</taxon>
        <taxon>Actinomycetes</taxon>
        <taxon>Streptosporangiales</taxon>
        <taxon>Nocardiopsidaceae</taxon>
        <taxon>Murinocardiopsis</taxon>
    </lineage>
</organism>
<dbReference type="InterPro" id="IPR017039">
    <property type="entry name" value="Virul_fac_BrkB"/>
</dbReference>
<gene>
    <name evidence="7" type="ORF">CLV63_10919</name>
</gene>
<evidence type="ECO:0000256" key="4">
    <source>
        <dbReference type="ARBA" id="ARBA00022989"/>
    </source>
</evidence>
<keyword evidence="2" id="KW-1003">Cell membrane</keyword>
<feature type="transmembrane region" description="Helical" evidence="6">
    <location>
        <begin position="234"/>
        <end position="259"/>
    </location>
</feature>
<feature type="transmembrane region" description="Helical" evidence="6">
    <location>
        <begin position="265"/>
        <end position="287"/>
    </location>
</feature>
<name>A0A2P8DIG0_9ACTN</name>